<dbReference type="RefSeq" id="WP_230303489.1">
    <property type="nucleotide sequence ID" value="NZ_CAKKMG010000085.1"/>
</dbReference>
<proteinExistence type="predicted"/>
<name>A0A9W4L1Q7_9BACI</name>
<comment type="caution">
    <text evidence="1">The sequence shown here is derived from an EMBL/GenBank/DDBJ whole genome shotgun (WGS) entry which is preliminary data.</text>
</comment>
<gene>
    <name evidence="1" type="ORF">SRABI133_04194</name>
</gene>
<evidence type="ECO:0000313" key="2">
    <source>
        <dbReference type="Proteomes" id="UP000789326"/>
    </source>
</evidence>
<organism evidence="1 2">
    <name type="scientific">Peribacillus simplex</name>
    <dbReference type="NCBI Taxonomy" id="1478"/>
    <lineage>
        <taxon>Bacteria</taxon>
        <taxon>Bacillati</taxon>
        <taxon>Bacillota</taxon>
        <taxon>Bacilli</taxon>
        <taxon>Bacillales</taxon>
        <taxon>Bacillaceae</taxon>
        <taxon>Peribacillus</taxon>
    </lineage>
</organism>
<protein>
    <submittedName>
        <fullName evidence="1">Uncharacterized protein</fullName>
    </submittedName>
</protein>
<reference evidence="1" key="1">
    <citation type="submission" date="2021-11" db="EMBL/GenBank/DDBJ databases">
        <authorList>
            <person name="Bulgarelli D."/>
        </authorList>
    </citation>
    <scope>NUCLEOTIDE SEQUENCE</scope>
    <source>
        <strain evidence="1">Bi133</strain>
    </source>
</reference>
<dbReference type="AlphaFoldDB" id="A0A9W4L1Q7"/>
<dbReference type="EMBL" id="CAKKMG010000085">
    <property type="protein sequence ID" value="CAH0289671.1"/>
    <property type="molecule type" value="Genomic_DNA"/>
</dbReference>
<sequence>MPTEKQLDYLELISLSKALLEGQAVLDAITGQEPDIAFIEKQHRRIAEYKRKITEMTKREDEPG</sequence>
<evidence type="ECO:0000313" key="1">
    <source>
        <dbReference type="EMBL" id="CAH0289671.1"/>
    </source>
</evidence>
<dbReference type="Proteomes" id="UP000789326">
    <property type="component" value="Unassembled WGS sequence"/>
</dbReference>
<accession>A0A9W4L1Q7</accession>